<accession>A0A1I1VXX7</accession>
<dbReference type="STRING" id="54.SAMN02745121_02079"/>
<dbReference type="EMBL" id="FOMX01000005">
    <property type="protein sequence ID" value="SFD87946.1"/>
    <property type="molecule type" value="Genomic_DNA"/>
</dbReference>
<dbReference type="AlphaFoldDB" id="A0A1I1VXX7"/>
<organism evidence="1 2">
    <name type="scientific">Nannocystis exedens</name>
    <dbReference type="NCBI Taxonomy" id="54"/>
    <lineage>
        <taxon>Bacteria</taxon>
        <taxon>Pseudomonadati</taxon>
        <taxon>Myxococcota</taxon>
        <taxon>Polyangia</taxon>
        <taxon>Nannocystales</taxon>
        <taxon>Nannocystaceae</taxon>
        <taxon>Nannocystis</taxon>
    </lineage>
</organism>
<name>A0A1I1VXX7_9BACT</name>
<dbReference type="RefSeq" id="WP_177325894.1">
    <property type="nucleotide sequence ID" value="NZ_FOMX01000005.1"/>
</dbReference>
<dbReference type="InterPro" id="IPR029058">
    <property type="entry name" value="AB_hydrolase_fold"/>
</dbReference>
<gene>
    <name evidence="1" type="ORF">SAMN02745121_02079</name>
</gene>
<evidence type="ECO:0000313" key="2">
    <source>
        <dbReference type="Proteomes" id="UP000199400"/>
    </source>
</evidence>
<dbReference type="Gene3D" id="3.40.50.1820">
    <property type="entry name" value="alpha/beta hydrolase"/>
    <property type="match status" value="1"/>
</dbReference>
<reference evidence="2" key="1">
    <citation type="submission" date="2016-10" db="EMBL/GenBank/DDBJ databases">
        <authorList>
            <person name="Varghese N."/>
            <person name="Submissions S."/>
        </authorList>
    </citation>
    <scope>NUCLEOTIDE SEQUENCE [LARGE SCALE GENOMIC DNA]</scope>
    <source>
        <strain evidence="2">ATCC 25963</strain>
    </source>
</reference>
<sequence length="169" mass="18521">MTRKPPDIDAETVTLAASGDAAAVEAIVRGLQGPIHAIARRMLLDRDDASVVRGLTPAEMQRYRAPFRERAARGPVLAWPRELPIVGEPADVVARVERYRDALCRSDLPKLLFTVEPGVLVPPAVAAWCRAHLPRLEVIELGRGLHFVQEDHPHSIGRGLAGWLSRVPA</sequence>
<dbReference type="SUPFAM" id="SSF53474">
    <property type="entry name" value="alpha/beta-Hydrolases"/>
    <property type="match status" value="1"/>
</dbReference>
<dbReference type="Proteomes" id="UP000199400">
    <property type="component" value="Unassembled WGS sequence"/>
</dbReference>
<evidence type="ECO:0000313" key="1">
    <source>
        <dbReference type="EMBL" id="SFD87946.1"/>
    </source>
</evidence>
<proteinExistence type="predicted"/>
<keyword evidence="2" id="KW-1185">Reference proteome</keyword>
<protein>
    <submittedName>
        <fullName evidence="1">Haloalkane dehalogenase</fullName>
    </submittedName>
</protein>